<dbReference type="AlphaFoldDB" id="A0AAU9N2X3"/>
<feature type="domain" description="RNase H type-1" evidence="1">
    <location>
        <begin position="10"/>
        <end position="117"/>
    </location>
</feature>
<dbReference type="Gene3D" id="3.30.420.10">
    <property type="entry name" value="Ribonuclease H-like superfamily/Ribonuclease H"/>
    <property type="match status" value="1"/>
</dbReference>
<accession>A0AAU9N2X3</accession>
<dbReference type="PANTHER" id="PTHR48475">
    <property type="entry name" value="RIBONUCLEASE H"/>
    <property type="match status" value="1"/>
</dbReference>
<dbReference type="InterPro" id="IPR012337">
    <property type="entry name" value="RNaseH-like_sf"/>
</dbReference>
<sequence>MDESSCVEGAGAVLILTSPTGEYITYALRFDFIASNNELEYEALITGLPLAIKMGCEHIHTFIDSMIVANQTNGLYEVMGRNLMQYANNVKILTKQSKTFKLQHVPRSKNKHVDALSMLASSTFSHLAKKKW</sequence>
<evidence type="ECO:0000259" key="1">
    <source>
        <dbReference type="Pfam" id="PF13456"/>
    </source>
</evidence>
<evidence type="ECO:0000313" key="3">
    <source>
        <dbReference type="Proteomes" id="UP001157418"/>
    </source>
</evidence>
<proteinExistence type="predicted"/>
<dbReference type="SUPFAM" id="SSF53098">
    <property type="entry name" value="Ribonuclease H-like"/>
    <property type="match status" value="1"/>
</dbReference>
<reference evidence="2 3" key="1">
    <citation type="submission" date="2022-01" db="EMBL/GenBank/DDBJ databases">
        <authorList>
            <person name="Xiong W."/>
            <person name="Schranz E."/>
        </authorList>
    </citation>
    <scope>NUCLEOTIDE SEQUENCE [LARGE SCALE GENOMIC DNA]</scope>
</reference>
<dbReference type="PANTHER" id="PTHR48475:SF2">
    <property type="entry name" value="RIBONUCLEASE H"/>
    <property type="match status" value="1"/>
</dbReference>
<dbReference type="GO" id="GO:0003676">
    <property type="term" value="F:nucleic acid binding"/>
    <property type="evidence" value="ECO:0007669"/>
    <property type="project" value="InterPro"/>
</dbReference>
<dbReference type="Proteomes" id="UP001157418">
    <property type="component" value="Unassembled WGS sequence"/>
</dbReference>
<name>A0AAU9N2X3_9ASTR</name>
<evidence type="ECO:0000313" key="2">
    <source>
        <dbReference type="EMBL" id="CAH1432524.1"/>
    </source>
</evidence>
<comment type="caution">
    <text evidence="2">The sequence shown here is derived from an EMBL/GenBank/DDBJ whole genome shotgun (WGS) entry which is preliminary data.</text>
</comment>
<dbReference type="GO" id="GO:0004523">
    <property type="term" value="F:RNA-DNA hybrid ribonuclease activity"/>
    <property type="evidence" value="ECO:0007669"/>
    <property type="project" value="InterPro"/>
</dbReference>
<keyword evidence="3" id="KW-1185">Reference proteome</keyword>
<dbReference type="InterPro" id="IPR036397">
    <property type="entry name" value="RNaseH_sf"/>
</dbReference>
<gene>
    <name evidence="2" type="ORF">LVIROSA_LOCUS19168</name>
</gene>
<dbReference type="CDD" id="cd09279">
    <property type="entry name" value="RNase_HI_like"/>
    <property type="match status" value="1"/>
</dbReference>
<dbReference type="Pfam" id="PF13456">
    <property type="entry name" value="RVT_3"/>
    <property type="match status" value="1"/>
</dbReference>
<protein>
    <recommendedName>
        <fullName evidence="1">RNase H type-1 domain-containing protein</fullName>
    </recommendedName>
</protein>
<organism evidence="2 3">
    <name type="scientific">Lactuca virosa</name>
    <dbReference type="NCBI Taxonomy" id="75947"/>
    <lineage>
        <taxon>Eukaryota</taxon>
        <taxon>Viridiplantae</taxon>
        <taxon>Streptophyta</taxon>
        <taxon>Embryophyta</taxon>
        <taxon>Tracheophyta</taxon>
        <taxon>Spermatophyta</taxon>
        <taxon>Magnoliopsida</taxon>
        <taxon>eudicotyledons</taxon>
        <taxon>Gunneridae</taxon>
        <taxon>Pentapetalae</taxon>
        <taxon>asterids</taxon>
        <taxon>campanulids</taxon>
        <taxon>Asterales</taxon>
        <taxon>Asteraceae</taxon>
        <taxon>Cichorioideae</taxon>
        <taxon>Cichorieae</taxon>
        <taxon>Lactucinae</taxon>
        <taxon>Lactuca</taxon>
    </lineage>
</organism>
<dbReference type="EMBL" id="CAKMRJ010003334">
    <property type="protein sequence ID" value="CAH1432524.1"/>
    <property type="molecule type" value="Genomic_DNA"/>
</dbReference>
<dbReference type="InterPro" id="IPR002156">
    <property type="entry name" value="RNaseH_domain"/>
</dbReference>